<proteinExistence type="predicted"/>
<accession>A0A2U3EMN0</accession>
<feature type="compositionally biased region" description="Polar residues" evidence="1">
    <location>
        <begin position="1511"/>
        <end position="1525"/>
    </location>
</feature>
<feature type="region of interest" description="Disordered" evidence="1">
    <location>
        <begin position="685"/>
        <end position="740"/>
    </location>
</feature>
<protein>
    <submittedName>
        <fullName evidence="3">GYF domain protein</fullName>
    </submittedName>
</protein>
<feature type="region of interest" description="Disordered" evidence="1">
    <location>
        <begin position="513"/>
        <end position="628"/>
    </location>
</feature>
<feature type="compositionally biased region" description="Polar residues" evidence="1">
    <location>
        <begin position="547"/>
        <end position="557"/>
    </location>
</feature>
<feature type="domain" description="GYF" evidence="2">
    <location>
        <begin position="1037"/>
        <end position="1085"/>
    </location>
</feature>
<evidence type="ECO:0000313" key="4">
    <source>
        <dbReference type="Proteomes" id="UP000245956"/>
    </source>
</evidence>
<evidence type="ECO:0000259" key="2">
    <source>
        <dbReference type="PROSITE" id="PS50829"/>
    </source>
</evidence>
<dbReference type="SMART" id="SM00444">
    <property type="entry name" value="GYF"/>
    <property type="match status" value="1"/>
</dbReference>
<organism evidence="3 4">
    <name type="scientific">Purpureocillium lilacinum</name>
    <name type="common">Paecilomyces lilacinus</name>
    <dbReference type="NCBI Taxonomy" id="33203"/>
    <lineage>
        <taxon>Eukaryota</taxon>
        <taxon>Fungi</taxon>
        <taxon>Dikarya</taxon>
        <taxon>Ascomycota</taxon>
        <taxon>Pezizomycotina</taxon>
        <taxon>Sordariomycetes</taxon>
        <taxon>Hypocreomycetidae</taxon>
        <taxon>Hypocreales</taxon>
        <taxon>Ophiocordycipitaceae</taxon>
        <taxon>Purpureocillium</taxon>
    </lineage>
</organism>
<feature type="region of interest" description="Disordered" evidence="1">
    <location>
        <begin position="1176"/>
        <end position="1665"/>
    </location>
</feature>
<feature type="compositionally biased region" description="Basic and acidic residues" evidence="1">
    <location>
        <begin position="787"/>
        <end position="796"/>
    </location>
</feature>
<feature type="compositionally biased region" description="Polar residues" evidence="1">
    <location>
        <begin position="1572"/>
        <end position="1583"/>
    </location>
</feature>
<dbReference type="PROSITE" id="PS50829">
    <property type="entry name" value="GYF"/>
    <property type="match status" value="1"/>
</dbReference>
<feature type="compositionally biased region" description="Polar residues" evidence="1">
    <location>
        <begin position="1537"/>
        <end position="1550"/>
    </location>
</feature>
<dbReference type="PANTHER" id="PTHR14445">
    <property type="entry name" value="GRB10 INTERACTING GYF PROTEIN"/>
    <property type="match status" value="1"/>
</dbReference>
<evidence type="ECO:0000256" key="1">
    <source>
        <dbReference type="SAM" id="MobiDB-lite"/>
    </source>
</evidence>
<feature type="region of interest" description="Disordered" evidence="1">
    <location>
        <begin position="1730"/>
        <end position="1789"/>
    </location>
</feature>
<feature type="compositionally biased region" description="Low complexity" evidence="1">
    <location>
        <begin position="1629"/>
        <end position="1649"/>
    </location>
</feature>
<feature type="compositionally biased region" description="Basic and acidic residues" evidence="1">
    <location>
        <begin position="356"/>
        <end position="365"/>
    </location>
</feature>
<dbReference type="SUPFAM" id="SSF55277">
    <property type="entry name" value="GYF domain"/>
    <property type="match status" value="1"/>
</dbReference>
<feature type="compositionally biased region" description="Low complexity" evidence="1">
    <location>
        <begin position="1182"/>
        <end position="1222"/>
    </location>
</feature>
<dbReference type="CDD" id="cd00072">
    <property type="entry name" value="GYF"/>
    <property type="match status" value="1"/>
</dbReference>
<dbReference type="PANTHER" id="PTHR14445:SF36">
    <property type="entry name" value="FI03272P-RELATED"/>
    <property type="match status" value="1"/>
</dbReference>
<feature type="compositionally biased region" description="Low complexity" evidence="1">
    <location>
        <begin position="1478"/>
        <end position="1492"/>
    </location>
</feature>
<dbReference type="Gene3D" id="3.30.1490.40">
    <property type="match status" value="1"/>
</dbReference>
<feature type="region of interest" description="Disordered" evidence="1">
    <location>
        <begin position="926"/>
        <end position="965"/>
    </location>
</feature>
<feature type="compositionally biased region" description="Low complexity" evidence="1">
    <location>
        <begin position="1406"/>
        <end position="1417"/>
    </location>
</feature>
<evidence type="ECO:0000313" key="3">
    <source>
        <dbReference type="EMBL" id="PWI75764.1"/>
    </source>
</evidence>
<comment type="caution">
    <text evidence="3">The sequence shown here is derived from an EMBL/GenBank/DDBJ whole genome shotgun (WGS) entry which is preliminary data.</text>
</comment>
<feature type="region of interest" description="Disordered" evidence="1">
    <location>
        <begin position="757"/>
        <end position="875"/>
    </location>
</feature>
<feature type="compositionally biased region" description="Polar residues" evidence="1">
    <location>
        <begin position="381"/>
        <end position="400"/>
    </location>
</feature>
<feature type="region of interest" description="Disordered" evidence="1">
    <location>
        <begin position="979"/>
        <end position="1023"/>
    </location>
</feature>
<feature type="compositionally biased region" description="Polar residues" evidence="1">
    <location>
        <begin position="1759"/>
        <end position="1773"/>
    </location>
</feature>
<dbReference type="InterPro" id="IPR003169">
    <property type="entry name" value="GYF"/>
</dbReference>
<dbReference type="EMBL" id="LCWV01000002">
    <property type="protein sequence ID" value="PWI75764.1"/>
    <property type="molecule type" value="Genomic_DNA"/>
</dbReference>
<dbReference type="Pfam" id="PF02213">
    <property type="entry name" value="GYF"/>
    <property type="match status" value="1"/>
</dbReference>
<feature type="compositionally biased region" description="Basic and acidic residues" evidence="1">
    <location>
        <begin position="1463"/>
        <end position="1477"/>
    </location>
</feature>
<name>A0A2U3EMN0_PURLI</name>
<feature type="compositionally biased region" description="Low complexity" evidence="1">
    <location>
        <begin position="1278"/>
        <end position="1291"/>
    </location>
</feature>
<feature type="compositionally biased region" description="Polar residues" evidence="1">
    <location>
        <begin position="1419"/>
        <end position="1438"/>
    </location>
</feature>
<dbReference type="GO" id="GO:0005829">
    <property type="term" value="C:cytosol"/>
    <property type="evidence" value="ECO:0007669"/>
    <property type="project" value="TreeGrafter"/>
</dbReference>
<reference evidence="3 4" key="1">
    <citation type="journal article" date="2016" name="Front. Microbiol.">
        <title>Genome and transcriptome sequences reveal the specific parasitism of the nematophagous Purpureocillium lilacinum 36-1.</title>
        <authorList>
            <person name="Xie J."/>
            <person name="Li S."/>
            <person name="Mo C."/>
            <person name="Xiao X."/>
            <person name="Peng D."/>
            <person name="Wang G."/>
            <person name="Xiao Y."/>
        </authorList>
    </citation>
    <scope>NUCLEOTIDE SEQUENCE [LARGE SCALE GENOMIC DNA]</scope>
    <source>
        <strain evidence="3 4">36-1</strain>
    </source>
</reference>
<feature type="compositionally biased region" description="Low complexity" evidence="1">
    <location>
        <begin position="1380"/>
        <end position="1391"/>
    </location>
</feature>
<feature type="compositionally biased region" description="Basic and acidic residues" evidence="1">
    <location>
        <begin position="1309"/>
        <end position="1328"/>
    </location>
</feature>
<feature type="compositionally biased region" description="Low complexity" evidence="1">
    <location>
        <begin position="1740"/>
        <end position="1749"/>
    </location>
</feature>
<dbReference type="InterPro" id="IPR035445">
    <property type="entry name" value="GYF-like_dom_sf"/>
</dbReference>
<feature type="region of interest" description="Disordered" evidence="1">
    <location>
        <begin position="197"/>
        <end position="233"/>
    </location>
</feature>
<feature type="compositionally biased region" description="Low complexity" evidence="1">
    <location>
        <begin position="988"/>
        <end position="1004"/>
    </location>
</feature>
<feature type="region of interest" description="Disordered" evidence="1">
    <location>
        <begin position="350"/>
        <end position="412"/>
    </location>
</feature>
<dbReference type="Proteomes" id="UP000245956">
    <property type="component" value="Unassembled WGS sequence"/>
</dbReference>
<feature type="compositionally biased region" description="Basic and acidic residues" evidence="1">
    <location>
        <begin position="1551"/>
        <end position="1568"/>
    </location>
</feature>
<gene>
    <name evidence="3" type="ORF">PCL_06422</name>
</gene>
<sequence>MAHHSAMARMEHQALLAAKRQVILEQVEGVGYWSSIQTNQCLPKPYGDLVQGIIAAQTLALLDNTHFALLIYSRHLPAQHAGEARCAVVAHSLPAVEAVWFICTARQGECAVPDDCHGRIRLLQAGFQWRGTWVGAAPMPRFCISMGAEWQLAHAGKPGLGGVATTLTRCVSLWHFVSWYACYWGARRAAGVRNAARETRIPPQRRLRRGYPGTRPRSNDLPPESLGHPQGAGCRSTARFPRLGKPPILSFANLTSGFSSRDQQTSARHTFPPPLSPANPFTTSFAATARVYLHLATATETRTAFCAYLAILSFALSRPRLDLATRRLTFRLPLSIPHLEDAQLFASAAAGQNANRDSRGGRNDGRGAAGGDWSRRDGRSANGTLTFRRSSTTPIAGQASNPPPPSENAVQHPSIDESAAAQPVIYEAGSARYSKDELLDIFRTQKLGDGPSRLFIPGWDPSSINGSSGRAWGKSSDNHVPQEPNLCWEQTGETLPMGVQDLTVEEKDAFLTDINSPLKPPTQNKDGHQGNVNGRKASVSHGAGNSYGVNSPSSVTRPGTRRRETLESNPFSAGGLASPTAGRFSREDSSSWLPRKPTELKESEPDDGESEHGAREGQGKLPFGTLMRSNTSGSVGVSAIWPTSSQAAPSGGAFGNFALPTSAVGEKRAGGAAGGSRLAHLIPKDNQDSAAPKSGEAASSQQSWRSRPRTDTDPFGDDELSGSAVLGGAQDTASSSHASAGRVGILGTPVKGSTGDFGMSGLNLGAGQSGDDGPVSPSETNPYRSPPAERHGHDDNDQSGSGRGLGQDTNEAHGNFGSIGRGFGAAAFDGGDRSQTSSAGPKNYPLGSLSGWPAPVGPSSGTPDRERPNFSNAFGSSLFSPMGELQSPGLSNFGSVFGPPGAGGIGAGSIGRGSKMGSLFPPAMQAQMQAQLEQDQSISDSDPRQTHPLGAIGRAPPRDTESPMRSNRGVFEELFPSTDASRAHGPFSSAEPPQSAGAAAGPQSFTPVSGGLPFGGIGQAGNEPPAAQVRQMVMPDRMRWVYLDPQGQVQGPFTGLEMNDWYKANFFTPDLRVKKVEDPEFEPLGQLIRRIGNSREPFLVPQIGIPHGPASQTGPFAATTTPGGVVPPLSGVFPSFGRTLTAEEQNNLERRKQEEQYIMAQQREFIMRQQAMTKFQMPGPGLQHHSSAQSLQSQPSFGSISSPIGAPPQQQSQQQQQPAPIGSMPPGGYMDQPAGGQHAARPGPGNGESYRVEDLSNLTDVERQVIASMQGAAGGDMGQQQQQQRGMQPDGADFRSGLPEADQLSEDPEGFRERLKEFEDLRAQHEAEQAANAKMNKGHIDSAEPSTTAASHGTAPGQSGKAGKSGKKKHVEDATLSLTQQVQQAQAAAAAGVPSDPDMPMPFPVPSSTTPLPAPTAQRARSNLPEQYSRSQSGTPDVTQPPPLAPWAREPGQEGQKGPSLKEIQEAEARKAAKAEEAAAALRKAAMEQEAALVREKERQAHAAAAAGLPATSTWGHGSPVSATSPWVKPGAVKGPATNTATVPSSSSKKTLAEIQREEEVRKQKARDVAVQSGSPAITSKSYANLAGKPNQSPVPSAPSPAPPAAGWATVGAGGKVKVPTGPASQGRSASVSSAKAPAPVSKPVSKPAPGGPTNGRTDPASAAMEEFSKWTRRELSRGLTDVTDISDFQADLDALPLDTGVIADAVYINSKTMDGRHFAEEYVRRKKLAQKGVVEKQPPTDSSKSPSSAGGWSEVAKRSNSTQPKESENGSIQGAGFKVVPSRKKGKK</sequence>
<dbReference type="InterPro" id="IPR051640">
    <property type="entry name" value="GRB10-interact_GYF"/>
</dbReference>